<keyword evidence="1" id="KW-0812">Transmembrane</keyword>
<feature type="transmembrane region" description="Helical" evidence="1">
    <location>
        <begin position="21"/>
        <end position="42"/>
    </location>
</feature>
<dbReference type="Proteomes" id="UP001500339">
    <property type="component" value="Unassembled WGS sequence"/>
</dbReference>
<sequence length="95" mass="10863">MNSQNMELTRIILRRITGGDIASSIIIIIFLLMLIAYLIYVMEYPKDSILMGERWKYKSNLEPSESHVKHTKVMAKVLLAVCIITIITILVSIII</sequence>
<name>A0ABP3TWH3_9CLOT</name>
<evidence type="ECO:0000313" key="4">
    <source>
        <dbReference type="Proteomes" id="UP001500339"/>
    </source>
</evidence>
<feature type="transmembrane region" description="Helical" evidence="1">
    <location>
        <begin position="73"/>
        <end position="94"/>
    </location>
</feature>
<dbReference type="InterPro" id="IPR045679">
    <property type="entry name" value="DUF6199"/>
</dbReference>
<dbReference type="RefSeq" id="WP_343765624.1">
    <property type="nucleotide sequence ID" value="NZ_BAAACF010000001.1"/>
</dbReference>
<dbReference type="Pfam" id="PF19701">
    <property type="entry name" value="DUF6199"/>
    <property type="match status" value="1"/>
</dbReference>
<gene>
    <name evidence="3" type="ORF">GCM10008905_02520</name>
</gene>
<proteinExistence type="predicted"/>
<organism evidence="3 4">
    <name type="scientific">Clostridium malenominatum</name>
    <dbReference type="NCBI Taxonomy" id="1539"/>
    <lineage>
        <taxon>Bacteria</taxon>
        <taxon>Bacillati</taxon>
        <taxon>Bacillota</taxon>
        <taxon>Clostridia</taxon>
        <taxon>Eubacteriales</taxon>
        <taxon>Clostridiaceae</taxon>
        <taxon>Clostridium</taxon>
    </lineage>
</organism>
<dbReference type="EMBL" id="BAAACF010000001">
    <property type="protein sequence ID" value="GAA0717170.1"/>
    <property type="molecule type" value="Genomic_DNA"/>
</dbReference>
<keyword evidence="1" id="KW-1133">Transmembrane helix</keyword>
<protein>
    <recommendedName>
        <fullName evidence="2">DUF6199 domain-containing protein</fullName>
    </recommendedName>
</protein>
<accession>A0ABP3TWH3</accession>
<keyword evidence="4" id="KW-1185">Reference proteome</keyword>
<evidence type="ECO:0000259" key="2">
    <source>
        <dbReference type="Pfam" id="PF19701"/>
    </source>
</evidence>
<reference evidence="4" key="1">
    <citation type="journal article" date="2019" name="Int. J. Syst. Evol. Microbiol.">
        <title>The Global Catalogue of Microorganisms (GCM) 10K type strain sequencing project: providing services to taxonomists for standard genome sequencing and annotation.</title>
        <authorList>
            <consortium name="The Broad Institute Genomics Platform"/>
            <consortium name="The Broad Institute Genome Sequencing Center for Infectious Disease"/>
            <person name="Wu L."/>
            <person name="Ma J."/>
        </authorList>
    </citation>
    <scope>NUCLEOTIDE SEQUENCE [LARGE SCALE GENOMIC DNA]</scope>
    <source>
        <strain evidence="4">JCM 1405</strain>
    </source>
</reference>
<keyword evidence="1" id="KW-0472">Membrane</keyword>
<feature type="domain" description="DUF6199" evidence="2">
    <location>
        <begin position="30"/>
        <end position="87"/>
    </location>
</feature>
<evidence type="ECO:0000313" key="3">
    <source>
        <dbReference type="EMBL" id="GAA0717170.1"/>
    </source>
</evidence>
<evidence type="ECO:0000256" key="1">
    <source>
        <dbReference type="SAM" id="Phobius"/>
    </source>
</evidence>
<comment type="caution">
    <text evidence="3">The sequence shown here is derived from an EMBL/GenBank/DDBJ whole genome shotgun (WGS) entry which is preliminary data.</text>
</comment>